<name>A0A9Q1JG19_9CARY</name>
<sequence>MKSGQSSADQRLNTNEDVLERAKRAKEKADREALQEQGDLSRPLLRQMSPWQMVQVLHHQVRALQLQLLQCRLTTRIALHPAEMKTALLTLQLSTVHITIKYCAIEREEGSGQSYKNNKFPPKPKEAVITSCQLAANSATSLAHTRIRGIASDTNVTIKQEITQRMKKGILEPNCTIRM</sequence>
<dbReference type="AlphaFoldDB" id="A0A9Q1JG19"/>
<feature type="compositionally biased region" description="Polar residues" evidence="1">
    <location>
        <begin position="1"/>
        <end position="16"/>
    </location>
</feature>
<reference evidence="2" key="1">
    <citation type="submission" date="2022-04" db="EMBL/GenBank/DDBJ databases">
        <title>Carnegiea gigantea Genome sequencing and assembly v2.</title>
        <authorList>
            <person name="Copetti D."/>
            <person name="Sanderson M.J."/>
            <person name="Burquez A."/>
            <person name="Wojciechowski M.F."/>
        </authorList>
    </citation>
    <scope>NUCLEOTIDE SEQUENCE</scope>
    <source>
        <strain evidence="2">SGP5-SGP5p</strain>
        <tissue evidence="2">Aerial part</tissue>
    </source>
</reference>
<evidence type="ECO:0000313" key="2">
    <source>
        <dbReference type="EMBL" id="KAJ8420634.1"/>
    </source>
</evidence>
<accession>A0A9Q1JG19</accession>
<evidence type="ECO:0000256" key="1">
    <source>
        <dbReference type="SAM" id="MobiDB-lite"/>
    </source>
</evidence>
<dbReference type="Proteomes" id="UP001153076">
    <property type="component" value="Unassembled WGS sequence"/>
</dbReference>
<gene>
    <name evidence="2" type="ORF">Cgig2_009447</name>
</gene>
<dbReference type="EMBL" id="JAKOGI010003275">
    <property type="protein sequence ID" value="KAJ8420634.1"/>
    <property type="molecule type" value="Genomic_DNA"/>
</dbReference>
<protein>
    <submittedName>
        <fullName evidence="2">Uncharacterized protein</fullName>
    </submittedName>
</protein>
<evidence type="ECO:0000313" key="3">
    <source>
        <dbReference type="Proteomes" id="UP001153076"/>
    </source>
</evidence>
<organism evidence="2 3">
    <name type="scientific">Carnegiea gigantea</name>
    <dbReference type="NCBI Taxonomy" id="171969"/>
    <lineage>
        <taxon>Eukaryota</taxon>
        <taxon>Viridiplantae</taxon>
        <taxon>Streptophyta</taxon>
        <taxon>Embryophyta</taxon>
        <taxon>Tracheophyta</taxon>
        <taxon>Spermatophyta</taxon>
        <taxon>Magnoliopsida</taxon>
        <taxon>eudicotyledons</taxon>
        <taxon>Gunneridae</taxon>
        <taxon>Pentapetalae</taxon>
        <taxon>Caryophyllales</taxon>
        <taxon>Cactineae</taxon>
        <taxon>Cactaceae</taxon>
        <taxon>Cactoideae</taxon>
        <taxon>Echinocereeae</taxon>
        <taxon>Carnegiea</taxon>
    </lineage>
</organism>
<feature type="region of interest" description="Disordered" evidence="1">
    <location>
        <begin position="1"/>
        <end position="38"/>
    </location>
</feature>
<comment type="caution">
    <text evidence="2">The sequence shown here is derived from an EMBL/GenBank/DDBJ whole genome shotgun (WGS) entry which is preliminary data.</text>
</comment>
<feature type="compositionally biased region" description="Basic and acidic residues" evidence="1">
    <location>
        <begin position="18"/>
        <end position="34"/>
    </location>
</feature>
<keyword evidence="3" id="KW-1185">Reference proteome</keyword>
<proteinExistence type="predicted"/>